<proteinExistence type="predicted"/>
<dbReference type="Pfam" id="PF13520">
    <property type="entry name" value="AA_permease_2"/>
    <property type="match status" value="1"/>
</dbReference>
<dbReference type="PIRSF" id="PIRSF006060">
    <property type="entry name" value="AA_transporter"/>
    <property type="match status" value="1"/>
</dbReference>
<comment type="subcellular location">
    <subcellularLocation>
        <location evidence="1">Cell membrane</location>
        <topology evidence="1">Multi-pass membrane protein</topology>
    </subcellularLocation>
</comment>
<feature type="transmembrane region" description="Helical" evidence="6">
    <location>
        <begin position="434"/>
        <end position="451"/>
    </location>
</feature>
<dbReference type="Proteomes" id="UP000231932">
    <property type="component" value="Chromosome"/>
</dbReference>
<organism evidence="7 8">
    <name type="scientific">Kyrpidia spormannii</name>
    <dbReference type="NCBI Taxonomy" id="2055160"/>
    <lineage>
        <taxon>Bacteria</taxon>
        <taxon>Bacillati</taxon>
        <taxon>Bacillota</taxon>
        <taxon>Bacilli</taxon>
        <taxon>Bacillales</taxon>
        <taxon>Alicyclobacillaceae</taxon>
        <taxon>Kyrpidia</taxon>
    </lineage>
</organism>
<dbReference type="AlphaFoldDB" id="A0A2K8N5E5"/>
<reference evidence="8" key="1">
    <citation type="submission" date="2017-11" db="EMBL/GenBank/DDBJ databases">
        <title>Complete Genome Sequence of Kyrpidia sp. Strain EA-1, a thermophilic, hydrogen-oxidizing Bacterium, isolated from the Azores.</title>
        <authorList>
            <person name="Reiner J.E."/>
            <person name="Lapp C.J."/>
            <person name="Bunk B."/>
            <person name="Gescher J."/>
        </authorList>
    </citation>
    <scope>NUCLEOTIDE SEQUENCE [LARGE SCALE GENOMIC DNA]</scope>
    <source>
        <strain evidence="8">EA-1</strain>
    </source>
</reference>
<feature type="transmembrane region" description="Helical" evidence="6">
    <location>
        <begin position="338"/>
        <end position="359"/>
    </location>
</feature>
<evidence type="ECO:0000256" key="3">
    <source>
        <dbReference type="ARBA" id="ARBA00022692"/>
    </source>
</evidence>
<evidence type="ECO:0000256" key="4">
    <source>
        <dbReference type="ARBA" id="ARBA00022989"/>
    </source>
</evidence>
<dbReference type="PANTHER" id="PTHR42770:SF7">
    <property type="entry name" value="MEMBRANE PROTEIN"/>
    <property type="match status" value="1"/>
</dbReference>
<dbReference type="InterPro" id="IPR002293">
    <property type="entry name" value="AA/rel_permease1"/>
</dbReference>
<evidence type="ECO:0000256" key="6">
    <source>
        <dbReference type="SAM" id="Phobius"/>
    </source>
</evidence>
<feature type="transmembrane region" description="Helical" evidence="6">
    <location>
        <begin position="371"/>
        <end position="393"/>
    </location>
</feature>
<evidence type="ECO:0000256" key="2">
    <source>
        <dbReference type="ARBA" id="ARBA00022475"/>
    </source>
</evidence>
<accession>A0A2K8N5E5</accession>
<keyword evidence="8" id="KW-1185">Reference proteome</keyword>
<keyword evidence="4 6" id="KW-1133">Transmembrane helix</keyword>
<sequence length="488" mass="52363">MPEEHLEPGQLKHNVLNRFDSVLIAVAGSAPAYSLSASTVALVAAVGLLAPGAILYGAIPMFGIALAFLYLNQAMPNSGASYVWVGRILHPWLGFLSGWSLLVSAVLFMMAGAIPAGTATLELLSPDKTDSVVWVTVVSAFWFLVMNALVMVGIHITNVVQRILTSIEVIGLIVLAVGGLIHASHQVAHPFSWSWFSLGGYGSLSTFLGGLLITCFYFWGWDVSLNLTEETRAKRVAPGLGGVLGTLIIVALFILLQVVIQLNLGDKPLADEAANIIPLLGETILPKPWSYIALIAVMISTVATLETTLIQATRTLFAMGRDKTVHPRFAVLHANWQTPVLSNIVIGVLGIILFVVSNLSASVSDLMTSAISAIGLQIAFYYGLTGISCAWHYRKSFAESFTAGIFRLAWPLVGGLVLLAIFVMNVFTLSFQETAIGLGLILVGIIPLLVAKFKYHSPYFEGHVFEPDAEEWSGTKEATVAAETVKRG</sequence>
<dbReference type="GO" id="GO:0005886">
    <property type="term" value="C:plasma membrane"/>
    <property type="evidence" value="ECO:0007669"/>
    <property type="project" value="UniProtKB-SubCell"/>
</dbReference>
<dbReference type="KEGG" id="kyr:CVV65_02880"/>
<dbReference type="RefSeq" id="WP_100666860.1">
    <property type="nucleotide sequence ID" value="NZ_CP024955.1"/>
</dbReference>
<keyword evidence="3 6" id="KW-0812">Transmembrane</keyword>
<protein>
    <submittedName>
        <fullName evidence="7">Amino acid permease</fullName>
    </submittedName>
</protein>
<dbReference type="OrthoDB" id="9762947at2"/>
<feature type="transmembrane region" description="Helical" evidence="6">
    <location>
        <begin position="134"/>
        <end position="156"/>
    </location>
</feature>
<feature type="transmembrane region" description="Helical" evidence="6">
    <location>
        <begin position="289"/>
        <end position="317"/>
    </location>
</feature>
<evidence type="ECO:0000256" key="1">
    <source>
        <dbReference type="ARBA" id="ARBA00004651"/>
    </source>
</evidence>
<evidence type="ECO:0000313" key="7">
    <source>
        <dbReference type="EMBL" id="ATY84027.1"/>
    </source>
</evidence>
<keyword evidence="2" id="KW-1003">Cell membrane</keyword>
<dbReference type="GO" id="GO:0022857">
    <property type="term" value="F:transmembrane transporter activity"/>
    <property type="evidence" value="ECO:0007669"/>
    <property type="project" value="InterPro"/>
</dbReference>
<dbReference type="EMBL" id="CP024955">
    <property type="protein sequence ID" value="ATY84027.1"/>
    <property type="molecule type" value="Genomic_DNA"/>
</dbReference>
<feature type="transmembrane region" description="Helical" evidence="6">
    <location>
        <begin position="405"/>
        <end position="428"/>
    </location>
</feature>
<feature type="transmembrane region" description="Helical" evidence="6">
    <location>
        <begin position="163"/>
        <end position="183"/>
    </location>
</feature>
<feature type="transmembrane region" description="Helical" evidence="6">
    <location>
        <begin position="21"/>
        <end position="47"/>
    </location>
</feature>
<feature type="transmembrane region" description="Helical" evidence="6">
    <location>
        <begin position="240"/>
        <end position="260"/>
    </location>
</feature>
<dbReference type="InterPro" id="IPR050367">
    <property type="entry name" value="APC_superfamily"/>
</dbReference>
<feature type="transmembrane region" description="Helical" evidence="6">
    <location>
        <begin position="53"/>
        <end position="71"/>
    </location>
</feature>
<feature type="transmembrane region" description="Helical" evidence="6">
    <location>
        <begin position="195"/>
        <end position="219"/>
    </location>
</feature>
<dbReference type="PANTHER" id="PTHR42770">
    <property type="entry name" value="AMINO ACID TRANSPORTER-RELATED"/>
    <property type="match status" value="1"/>
</dbReference>
<evidence type="ECO:0000313" key="8">
    <source>
        <dbReference type="Proteomes" id="UP000231932"/>
    </source>
</evidence>
<evidence type="ECO:0000256" key="5">
    <source>
        <dbReference type="ARBA" id="ARBA00023136"/>
    </source>
</evidence>
<keyword evidence="5 6" id="KW-0472">Membrane</keyword>
<gene>
    <name evidence="7" type="ORF">CVV65_02880</name>
</gene>
<dbReference type="Gene3D" id="1.20.1740.10">
    <property type="entry name" value="Amino acid/polyamine transporter I"/>
    <property type="match status" value="1"/>
</dbReference>
<name>A0A2K8N5E5_9BACL</name>
<feature type="transmembrane region" description="Helical" evidence="6">
    <location>
        <begin position="92"/>
        <end position="114"/>
    </location>
</feature>